<dbReference type="EMBL" id="AZEQ01000022">
    <property type="protein sequence ID" value="KRL24038.1"/>
    <property type="molecule type" value="Genomic_DNA"/>
</dbReference>
<protein>
    <submittedName>
        <fullName evidence="2">UDP-D-galactose (Glucosyl)lipopolysaccharide-1,6-D-galactosyltransferase</fullName>
    </submittedName>
</protein>
<accession>A0A0R1NVL1</accession>
<name>A0A0R1NVL1_LIMMU</name>
<dbReference type="PANTHER" id="PTHR12526">
    <property type="entry name" value="GLYCOSYLTRANSFERASE"/>
    <property type="match status" value="1"/>
</dbReference>
<dbReference type="AlphaFoldDB" id="A0A0R1NVL1"/>
<keyword evidence="2" id="KW-0328">Glycosyltransferase</keyword>
<dbReference type="Pfam" id="PF00534">
    <property type="entry name" value="Glycos_transf_1"/>
    <property type="match status" value="1"/>
</dbReference>
<sequence>MKLNFVCPELSGNGGTETVLVTVLNHLSKYHQVKLYLTSIPENRVWLNKMDSKIVIKEVNRNTKFDKLLFLLQTLSSIKNNECIVILGATIIKLASLVRKLFFKKWTIISWIHYSLINQDMFDPQNIKLADEHWAISTPIKHQLMDLGIPENKIRLLLNPVSKYDGPLNSPEYTSTLKLVYVGKVMLYGQKNLIELFNGIREYPEKIHVDLFGADTSDGEVSDYLTKLKITEKCMLHGWNKNPWEKIINEVHPNALVLTSKYEGLPMVMIEAMERGIPCLVADFSGYEDVLINGINGLTYKSGDISDFIDKMMLLREKHFSPELVNKSTKKFEDSEYFKRLDRAVNMIGK</sequence>
<dbReference type="PANTHER" id="PTHR12526:SF630">
    <property type="entry name" value="GLYCOSYLTRANSFERASE"/>
    <property type="match status" value="1"/>
</dbReference>
<dbReference type="RefSeq" id="WP_056968670.1">
    <property type="nucleotide sequence ID" value="NZ_AZEQ01000022.1"/>
</dbReference>
<evidence type="ECO:0000313" key="3">
    <source>
        <dbReference type="Proteomes" id="UP000050901"/>
    </source>
</evidence>
<dbReference type="GO" id="GO:0016757">
    <property type="term" value="F:glycosyltransferase activity"/>
    <property type="evidence" value="ECO:0007669"/>
    <property type="project" value="UniProtKB-KW"/>
</dbReference>
<organism evidence="2 3">
    <name type="scientific">Limosilactobacillus mucosae DSM 13345</name>
    <dbReference type="NCBI Taxonomy" id="1423771"/>
    <lineage>
        <taxon>Bacteria</taxon>
        <taxon>Bacillati</taxon>
        <taxon>Bacillota</taxon>
        <taxon>Bacilli</taxon>
        <taxon>Lactobacillales</taxon>
        <taxon>Lactobacillaceae</taxon>
        <taxon>Limosilactobacillus</taxon>
    </lineage>
</organism>
<keyword evidence="2" id="KW-0808">Transferase</keyword>
<comment type="caution">
    <text evidence="2">The sequence shown here is derived from an EMBL/GenBank/DDBJ whole genome shotgun (WGS) entry which is preliminary data.</text>
</comment>
<dbReference type="Gene3D" id="3.40.50.2000">
    <property type="entry name" value="Glycogen Phosphorylase B"/>
    <property type="match status" value="2"/>
</dbReference>
<feature type="domain" description="Glycosyl transferase family 1" evidence="1">
    <location>
        <begin position="177"/>
        <end position="318"/>
    </location>
</feature>
<proteinExistence type="predicted"/>
<dbReference type="Proteomes" id="UP000050901">
    <property type="component" value="Unassembled WGS sequence"/>
</dbReference>
<evidence type="ECO:0000259" key="1">
    <source>
        <dbReference type="Pfam" id="PF00534"/>
    </source>
</evidence>
<gene>
    <name evidence="2" type="ORF">FC47_GL001125</name>
</gene>
<evidence type="ECO:0000313" key="2">
    <source>
        <dbReference type="EMBL" id="KRL24038.1"/>
    </source>
</evidence>
<dbReference type="SUPFAM" id="SSF53756">
    <property type="entry name" value="UDP-Glycosyltransferase/glycogen phosphorylase"/>
    <property type="match status" value="1"/>
</dbReference>
<reference evidence="2 3" key="1">
    <citation type="journal article" date="2015" name="Genome Announc.">
        <title>Expanding the biotechnology potential of lactobacilli through comparative genomics of 213 strains and associated genera.</title>
        <authorList>
            <person name="Sun Z."/>
            <person name="Harris H.M."/>
            <person name="McCann A."/>
            <person name="Guo C."/>
            <person name="Argimon S."/>
            <person name="Zhang W."/>
            <person name="Yang X."/>
            <person name="Jeffery I.B."/>
            <person name="Cooney J.C."/>
            <person name="Kagawa T.F."/>
            <person name="Liu W."/>
            <person name="Song Y."/>
            <person name="Salvetti E."/>
            <person name="Wrobel A."/>
            <person name="Rasinkangas P."/>
            <person name="Parkhill J."/>
            <person name="Rea M.C."/>
            <person name="O'Sullivan O."/>
            <person name="Ritari J."/>
            <person name="Douillard F.P."/>
            <person name="Paul Ross R."/>
            <person name="Yang R."/>
            <person name="Briner A.E."/>
            <person name="Felis G.E."/>
            <person name="de Vos W.M."/>
            <person name="Barrangou R."/>
            <person name="Klaenhammer T.R."/>
            <person name="Caufield P.W."/>
            <person name="Cui Y."/>
            <person name="Zhang H."/>
            <person name="O'Toole P.W."/>
        </authorList>
    </citation>
    <scope>NUCLEOTIDE SEQUENCE [LARGE SCALE GENOMIC DNA]</scope>
    <source>
        <strain evidence="2 3">DSM 13345</strain>
    </source>
</reference>
<dbReference type="InterPro" id="IPR001296">
    <property type="entry name" value="Glyco_trans_1"/>
</dbReference>
<dbReference type="PATRIC" id="fig|1423771.3.peg.1135"/>